<evidence type="ECO:0000313" key="3">
    <source>
        <dbReference type="Proteomes" id="UP000683925"/>
    </source>
</evidence>
<protein>
    <recommendedName>
        <fullName evidence="4">C2H2-type domain-containing protein</fullName>
    </recommendedName>
</protein>
<feature type="compositionally biased region" description="Polar residues" evidence="1">
    <location>
        <begin position="31"/>
        <end position="41"/>
    </location>
</feature>
<proteinExistence type="predicted"/>
<organism evidence="2 3">
    <name type="scientific">Paramecium octaurelia</name>
    <dbReference type="NCBI Taxonomy" id="43137"/>
    <lineage>
        <taxon>Eukaryota</taxon>
        <taxon>Sar</taxon>
        <taxon>Alveolata</taxon>
        <taxon>Ciliophora</taxon>
        <taxon>Intramacronucleata</taxon>
        <taxon>Oligohymenophorea</taxon>
        <taxon>Peniculida</taxon>
        <taxon>Parameciidae</taxon>
        <taxon>Paramecium</taxon>
    </lineage>
</organism>
<comment type="caution">
    <text evidence="2">The sequence shown here is derived from an EMBL/GenBank/DDBJ whole genome shotgun (WGS) entry which is preliminary data.</text>
</comment>
<evidence type="ECO:0000256" key="1">
    <source>
        <dbReference type="SAM" id="MobiDB-lite"/>
    </source>
</evidence>
<name>A0A8S1TK77_PAROT</name>
<gene>
    <name evidence="2" type="ORF">POCTA_138.1.T0250161</name>
</gene>
<dbReference type="OMA" id="CATMSEQ"/>
<dbReference type="Proteomes" id="UP000683925">
    <property type="component" value="Unassembled WGS sequence"/>
</dbReference>
<sequence>MKYIPLTQHFETVAALYEKCATMSEQLEALQKQTNPSNGQLESEDTQFPLKNSPKHSEKSKKTQQKKKAGTIQIEDGNDKMIEENQKPQKTDNKIKKKQIQKQQTQKVQIACDHCNKTFETQKIYNKHIYQLKYRAKYLKRKQKQQMKDAIQIEQPITKGKKDSNINKKTRFSIELSL</sequence>
<evidence type="ECO:0008006" key="4">
    <source>
        <dbReference type="Google" id="ProtNLM"/>
    </source>
</evidence>
<dbReference type="EMBL" id="CAJJDP010000025">
    <property type="protein sequence ID" value="CAD8151566.1"/>
    <property type="molecule type" value="Genomic_DNA"/>
</dbReference>
<accession>A0A8S1TK77</accession>
<feature type="compositionally biased region" description="Basic and acidic residues" evidence="1">
    <location>
        <begin position="77"/>
        <end position="94"/>
    </location>
</feature>
<reference evidence="2" key="1">
    <citation type="submission" date="2021-01" db="EMBL/GenBank/DDBJ databases">
        <authorList>
            <consortium name="Genoscope - CEA"/>
            <person name="William W."/>
        </authorList>
    </citation>
    <scope>NUCLEOTIDE SEQUENCE</scope>
</reference>
<dbReference type="AlphaFoldDB" id="A0A8S1TK77"/>
<feature type="region of interest" description="Disordered" evidence="1">
    <location>
        <begin position="31"/>
        <end position="95"/>
    </location>
</feature>
<dbReference type="OrthoDB" id="308012at2759"/>
<keyword evidence="3" id="KW-1185">Reference proteome</keyword>
<evidence type="ECO:0000313" key="2">
    <source>
        <dbReference type="EMBL" id="CAD8151566.1"/>
    </source>
</evidence>